<protein>
    <submittedName>
        <fullName evidence="1">Uncharacterized protein</fullName>
    </submittedName>
</protein>
<evidence type="ECO:0000313" key="1">
    <source>
        <dbReference type="EMBL" id="KAI7986049.1"/>
    </source>
</evidence>
<proteinExistence type="predicted"/>
<reference evidence="1 2" key="1">
    <citation type="journal article" date="2022" name="Plant J.">
        <title>Chromosome-level genome of Camellia lanceoleosa provides a valuable resource for understanding genome evolution and self-incompatibility.</title>
        <authorList>
            <person name="Gong W."/>
            <person name="Xiao S."/>
            <person name="Wang L."/>
            <person name="Liao Z."/>
            <person name="Chang Y."/>
            <person name="Mo W."/>
            <person name="Hu G."/>
            <person name="Li W."/>
            <person name="Zhao G."/>
            <person name="Zhu H."/>
            <person name="Hu X."/>
            <person name="Ji K."/>
            <person name="Xiang X."/>
            <person name="Song Q."/>
            <person name="Yuan D."/>
            <person name="Jin S."/>
            <person name="Zhang L."/>
        </authorList>
    </citation>
    <scope>NUCLEOTIDE SEQUENCE [LARGE SCALE GENOMIC DNA]</scope>
    <source>
        <strain evidence="1">SQ_2022a</strain>
    </source>
</reference>
<dbReference type="EMBL" id="CM045772">
    <property type="protein sequence ID" value="KAI7986049.1"/>
    <property type="molecule type" value="Genomic_DNA"/>
</dbReference>
<sequence length="135" mass="15265">MTSTTCNPLLWSASYSSPSPIDFNSNRMPPTDCSTAITVRVCSELFNDSLTSKRLSFVIPSSVTKPMSTTPFEESFLQADALPWLEELDIQFSDYFWNRGWNSKPRRGAKHMVTDAGIEVMSHKLRGLRKIDIAR</sequence>
<gene>
    <name evidence="1" type="ORF">LOK49_LG14G01600</name>
</gene>
<dbReference type="Proteomes" id="UP001060215">
    <property type="component" value="Chromosome 15"/>
</dbReference>
<evidence type="ECO:0000313" key="2">
    <source>
        <dbReference type="Proteomes" id="UP001060215"/>
    </source>
</evidence>
<comment type="caution">
    <text evidence="1">The sequence shown here is derived from an EMBL/GenBank/DDBJ whole genome shotgun (WGS) entry which is preliminary data.</text>
</comment>
<keyword evidence="2" id="KW-1185">Reference proteome</keyword>
<organism evidence="1 2">
    <name type="scientific">Camellia lanceoleosa</name>
    <dbReference type="NCBI Taxonomy" id="1840588"/>
    <lineage>
        <taxon>Eukaryota</taxon>
        <taxon>Viridiplantae</taxon>
        <taxon>Streptophyta</taxon>
        <taxon>Embryophyta</taxon>
        <taxon>Tracheophyta</taxon>
        <taxon>Spermatophyta</taxon>
        <taxon>Magnoliopsida</taxon>
        <taxon>eudicotyledons</taxon>
        <taxon>Gunneridae</taxon>
        <taxon>Pentapetalae</taxon>
        <taxon>asterids</taxon>
        <taxon>Ericales</taxon>
        <taxon>Theaceae</taxon>
        <taxon>Camellia</taxon>
    </lineage>
</organism>
<accession>A0ACC0FBL1</accession>
<name>A0ACC0FBL1_9ERIC</name>